<dbReference type="GO" id="GO:0004672">
    <property type="term" value="F:protein kinase activity"/>
    <property type="evidence" value="ECO:0007669"/>
    <property type="project" value="InterPro"/>
</dbReference>
<dbReference type="InterPro" id="IPR052059">
    <property type="entry name" value="CR_Ser/Thr_kinase"/>
</dbReference>
<evidence type="ECO:0000256" key="1">
    <source>
        <dbReference type="ARBA" id="ARBA00022679"/>
    </source>
</evidence>
<dbReference type="PANTHER" id="PTHR47973">
    <property type="entry name" value="CYSTEINE-RICH RECEPTOR-LIKE PROTEIN KINASE 3"/>
    <property type="match status" value="1"/>
</dbReference>
<gene>
    <name evidence="5" type="ORF">ZEAMMB73_Zm00001d043649</name>
</gene>
<keyword evidence="2" id="KW-0547">Nucleotide-binding</keyword>
<dbReference type="AlphaFoldDB" id="A0A1D6NDS4"/>
<evidence type="ECO:0000256" key="2">
    <source>
        <dbReference type="ARBA" id="ARBA00022741"/>
    </source>
</evidence>
<dbReference type="InterPro" id="IPR001245">
    <property type="entry name" value="Ser-Thr/Tyr_kinase_cat_dom"/>
</dbReference>
<dbReference type="ExpressionAtlas" id="A0A1D6NDS4">
    <property type="expression patterns" value="baseline and differential"/>
</dbReference>
<dbReference type="Pfam" id="PF07714">
    <property type="entry name" value="PK_Tyr_Ser-Thr"/>
    <property type="match status" value="1"/>
</dbReference>
<reference evidence="5" key="1">
    <citation type="submission" date="2015-12" db="EMBL/GenBank/DDBJ databases">
        <title>Update maize B73 reference genome by single molecule sequencing technologies.</title>
        <authorList>
            <consortium name="Maize Genome Sequencing Project"/>
            <person name="Ware D."/>
        </authorList>
    </citation>
    <scope>NUCLEOTIDE SEQUENCE [LARGE SCALE GENOMIC DNA]</scope>
    <source>
        <tissue evidence="5">Seedling</tissue>
    </source>
</reference>
<evidence type="ECO:0000256" key="3">
    <source>
        <dbReference type="ARBA" id="ARBA00022777"/>
    </source>
</evidence>
<dbReference type="Gene3D" id="1.10.510.10">
    <property type="entry name" value="Transferase(Phosphotransferase) domain 1"/>
    <property type="match status" value="1"/>
</dbReference>
<organism evidence="5">
    <name type="scientific">Zea mays</name>
    <name type="common">Maize</name>
    <dbReference type="NCBI Taxonomy" id="4577"/>
    <lineage>
        <taxon>Eukaryota</taxon>
        <taxon>Viridiplantae</taxon>
        <taxon>Streptophyta</taxon>
        <taxon>Embryophyta</taxon>
        <taxon>Tracheophyta</taxon>
        <taxon>Spermatophyta</taxon>
        <taxon>Magnoliopsida</taxon>
        <taxon>Liliopsida</taxon>
        <taxon>Poales</taxon>
        <taxon>Poaceae</taxon>
        <taxon>PACMAD clade</taxon>
        <taxon>Panicoideae</taxon>
        <taxon>Andropogonodae</taxon>
        <taxon>Andropogoneae</taxon>
        <taxon>Tripsacinae</taxon>
        <taxon>Zea</taxon>
    </lineage>
</organism>
<sequence length="143" mass="16530">MCSSSRGYLAPEYTIQGQLNKKSDVYSFGVLLLEIVSGRCHTDPRLPVDEQFLLEKVWTLYEFDDLESIIDRTLKRDFDTEEALWLLKVFFHGRIIVDWWCQVFFHGRCPGAPDCLTYLTSNKGRRLELCGLCGGDTGQEHFI</sequence>
<protein>
    <submittedName>
        <fullName evidence="5">Uncharacterized protein</fullName>
    </submittedName>
</protein>
<evidence type="ECO:0000313" key="5">
    <source>
        <dbReference type="EMBL" id="ONM38676.1"/>
    </source>
</evidence>
<keyword evidence="4" id="KW-0067">ATP-binding</keyword>
<dbReference type="InterPro" id="IPR000719">
    <property type="entry name" value="Prot_kinase_dom"/>
</dbReference>
<dbReference type="InterPro" id="IPR011009">
    <property type="entry name" value="Kinase-like_dom_sf"/>
</dbReference>
<dbReference type="SUPFAM" id="SSF56112">
    <property type="entry name" value="Protein kinase-like (PK-like)"/>
    <property type="match status" value="1"/>
</dbReference>
<evidence type="ECO:0000256" key="4">
    <source>
        <dbReference type="ARBA" id="ARBA00022840"/>
    </source>
</evidence>
<accession>A0A1D6NDS4</accession>
<keyword evidence="3" id="KW-0418">Kinase</keyword>
<dbReference type="EMBL" id="CM007649">
    <property type="protein sequence ID" value="ONM38676.1"/>
    <property type="molecule type" value="Genomic_DNA"/>
</dbReference>
<dbReference type="GO" id="GO:0005524">
    <property type="term" value="F:ATP binding"/>
    <property type="evidence" value="ECO:0007669"/>
    <property type="project" value="UniProtKB-KW"/>
</dbReference>
<dbReference type="FunFam" id="1.10.510.10:FF:002757">
    <property type="match status" value="1"/>
</dbReference>
<keyword evidence="1" id="KW-0808">Transferase</keyword>
<dbReference type="PROSITE" id="PS50011">
    <property type="entry name" value="PROTEIN_KINASE_DOM"/>
    <property type="match status" value="1"/>
</dbReference>
<proteinExistence type="predicted"/>
<name>A0A1D6NDS4_MAIZE</name>